<sequence>MPKIVANPKTRAQIQKDSDTRRGVKQIGFKVPISFVQSLDELAKQSGKTKNIIIMEAVELWAKQL</sequence>
<dbReference type="AlphaFoldDB" id="A0A198XTF2"/>
<dbReference type="SUPFAM" id="SSF47598">
    <property type="entry name" value="Ribbon-helix-helix"/>
    <property type="match status" value="1"/>
</dbReference>
<dbReference type="OrthoDB" id="6649590at2"/>
<dbReference type="RefSeq" id="WP_064604551.1">
    <property type="nucleotide sequence ID" value="NZ_JAABLA010000005.1"/>
</dbReference>
<comment type="caution">
    <text evidence="1">The sequence shown here is derived from an EMBL/GenBank/DDBJ whole genome shotgun (WGS) entry which is preliminary data.</text>
</comment>
<organism evidence="1 2">
    <name type="scientific">Moraxella catarrhalis</name>
    <name type="common">Branhamella catarrhalis</name>
    <dbReference type="NCBI Taxonomy" id="480"/>
    <lineage>
        <taxon>Bacteria</taxon>
        <taxon>Pseudomonadati</taxon>
        <taxon>Pseudomonadota</taxon>
        <taxon>Gammaproteobacteria</taxon>
        <taxon>Moraxellales</taxon>
        <taxon>Moraxellaceae</taxon>
        <taxon>Moraxella</taxon>
    </lineage>
</organism>
<accession>A0A198XTF2</accession>
<dbReference type="EMBL" id="LXHQ01000042">
    <property type="protein sequence ID" value="OAV23553.1"/>
    <property type="molecule type" value="Genomic_DNA"/>
</dbReference>
<proteinExistence type="predicted"/>
<evidence type="ECO:0000313" key="1">
    <source>
        <dbReference type="EMBL" id="OAV23553.1"/>
    </source>
</evidence>
<gene>
    <name evidence="1" type="ORF">AO370_1597</name>
</gene>
<name>A0A198XTF2_MORCA</name>
<reference evidence="1 2" key="1">
    <citation type="journal article" date="2016" name="Genome Biol. Evol.">
        <title>Comparative Genomic Analyses of the Moraxella catarrhalis Serosensitive and Seroresistant Lineages Demonstrate Their Independent Evolution.</title>
        <authorList>
            <person name="Earl J.P."/>
            <person name="de Vries S.P."/>
            <person name="Ahmed A."/>
            <person name="Powell E."/>
            <person name="Schultz M.P."/>
            <person name="Hermans P.W."/>
            <person name="Hill D.J."/>
            <person name="Zhou Z."/>
            <person name="Constantinidou C.I."/>
            <person name="Hu F.Z."/>
            <person name="Bootsma H.J."/>
            <person name="Ehrlich G.D."/>
        </authorList>
    </citation>
    <scope>NUCLEOTIDE SEQUENCE [LARGE SCALE GENOMIC DNA]</scope>
    <source>
        <strain evidence="1 2">F23</strain>
    </source>
</reference>
<protein>
    <submittedName>
        <fullName evidence="1">Uncharacterized protein</fullName>
    </submittedName>
</protein>
<dbReference type="InterPro" id="IPR010985">
    <property type="entry name" value="Ribbon_hlx_hlx"/>
</dbReference>
<dbReference type="GO" id="GO:0006355">
    <property type="term" value="P:regulation of DNA-templated transcription"/>
    <property type="evidence" value="ECO:0007669"/>
    <property type="project" value="InterPro"/>
</dbReference>
<dbReference type="Proteomes" id="UP000078295">
    <property type="component" value="Unassembled WGS sequence"/>
</dbReference>
<evidence type="ECO:0000313" key="2">
    <source>
        <dbReference type="Proteomes" id="UP000078295"/>
    </source>
</evidence>